<name>A0A137NVD0_CONC2</name>
<evidence type="ECO:0000313" key="2">
    <source>
        <dbReference type="Proteomes" id="UP000070444"/>
    </source>
</evidence>
<keyword evidence="2" id="KW-1185">Reference proteome</keyword>
<dbReference type="Proteomes" id="UP000070444">
    <property type="component" value="Unassembled WGS sequence"/>
</dbReference>
<organism evidence="1 2">
    <name type="scientific">Conidiobolus coronatus (strain ATCC 28846 / CBS 209.66 / NRRL 28638)</name>
    <name type="common">Delacroixia coronata</name>
    <dbReference type="NCBI Taxonomy" id="796925"/>
    <lineage>
        <taxon>Eukaryota</taxon>
        <taxon>Fungi</taxon>
        <taxon>Fungi incertae sedis</taxon>
        <taxon>Zoopagomycota</taxon>
        <taxon>Entomophthoromycotina</taxon>
        <taxon>Entomophthoromycetes</taxon>
        <taxon>Entomophthorales</taxon>
        <taxon>Ancylistaceae</taxon>
        <taxon>Conidiobolus</taxon>
    </lineage>
</organism>
<protein>
    <submittedName>
        <fullName evidence="1">Uncharacterized protein</fullName>
    </submittedName>
</protein>
<gene>
    <name evidence="1" type="ORF">CONCODRAFT_124352</name>
</gene>
<accession>A0A137NVD0</accession>
<dbReference type="EMBL" id="KQ964692">
    <property type="protein sequence ID" value="KXN66760.1"/>
    <property type="molecule type" value="Genomic_DNA"/>
</dbReference>
<dbReference type="AlphaFoldDB" id="A0A137NVD0"/>
<sequence>MDISNNYKDLKLVISGEFRSVKIVSDKLIIVDGHYSTGSTFQLEIRDNINCLMYNGQGLRLKPDNTISIDDDYGIFYPLITLDAISPDGEGYYLGYKDGYLDSSFAKCDKESAIQVQFIWPNLISSAYLAKYNKLFDIQAQFPDKSVSVDGISLLSNNLSFSMILDYSLIKHPFSYGDDNLLFWDCDYSCNLQFKFKYINGSIVIYSPSVGYLESRFIKDFNSEVCCFNSKLPSNPITLCQTSTPGVYKLCCGDKFVNTRYRASWMSNSLEKDKDKASVFQFVLTEESYKHKNSIDN</sequence>
<evidence type="ECO:0000313" key="1">
    <source>
        <dbReference type="EMBL" id="KXN66760.1"/>
    </source>
</evidence>
<proteinExistence type="predicted"/>
<reference evidence="1 2" key="1">
    <citation type="journal article" date="2015" name="Genome Biol. Evol.">
        <title>Phylogenomic analyses indicate that early fungi evolved digesting cell walls of algal ancestors of land plants.</title>
        <authorList>
            <person name="Chang Y."/>
            <person name="Wang S."/>
            <person name="Sekimoto S."/>
            <person name="Aerts A.L."/>
            <person name="Choi C."/>
            <person name="Clum A."/>
            <person name="LaButti K.M."/>
            <person name="Lindquist E.A."/>
            <person name="Yee Ngan C."/>
            <person name="Ohm R.A."/>
            <person name="Salamov A.A."/>
            <person name="Grigoriev I.V."/>
            <person name="Spatafora J.W."/>
            <person name="Berbee M.L."/>
        </authorList>
    </citation>
    <scope>NUCLEOTIDE SEQUENCE [LARGE SCALE GENOMIC DNA]</scope>
    <source>
        <strain evidence="1 2">NRRL 28638</strain>
    </source>
</reference>